<organism evidence="1 2">
    <name type="scientific">Paludifilum halophilum</name>
    <dbReference type="NCBI Taxonomy" id="1642702"/>
    <lineage>
        <taxon>Bacteria</taxon>
        <taxon>Bacillati</taxon>
        <taxon>Bacillota</taxon>
        <taxon>Bacilli</taxon>
        <taxon>Bacillales</taxon>
        <taxon>Thermoactinomycetaceae</taxon>
        <taxon>Paludifilum</taxon>
    </lineage>
</organism>
<dbReference type="RefSeq" id="WP_094263393.1">
    <property type="nucleotide sequence ID" value="NZ_NOWF01000002.1"/>
</dbReference>
<proteinExistence type="predicted"/>
<keyword evidence="2" id="KW-1185">Reference proteome</keyword>
<protein>
    <submittedName>
        <fullName evidence="1">Uncharacterized protein</fullName>
    </submittedName>
</protein>
<evidence type="ECO:0000313" key="2">
    <source>
        <dbReference type="Proteomes" id="UP000215459"/>
    </source>
</evidence>
<accession>A0A235B9S7</accession>
<dbReference type="OrthoDB" id="2691876at2"/>
<gene>
    <name evidence="1" type="ORF">CHM34_04545</name>
</gene>
<comment type="caution">
    <text evidence="1">The sequence shown here is derived from an EMBL/GenBank/DDBJ whole genome shotgun (WGS) entry which is preliminary data.</text>
</comment>
<sequence>MNQKELHRKVSRLKELIDQGHIRFERPSAITESFAKIRYRKNGQVDPDSVDENVHALLTVVERY</sequence>
<dbReference type="Proteomes" id="UP000215459">
    <property type="component" value="Unassembled WGS sequence"/>
</dbReference>
<name>A0A235B9S7_9BACL</name>
<evidence type="ECO:0000313" key="1">
    <source>
        <dbReference type="EMBL" id="OYD09044.1"/>
    </source>
</evidence>
<reference evidence="1 2" key="1">
    <citation type="submission" date="2017-07" db="EMBL/GenBank/DDBJ databases">
        <title>The genome sequence of Paludifilum halophilum highlights mechanisms for microbial adaptation to high salt environemnts.</title>
        <authorList>
            <person name="Belbahri L."/>
        </authorList>
    </citation>
    <scope>NUCLEOTIDE SEQUENCE [LARGE SCALE GENOMIC DNA]</scope>
    <source>
        <strain evidence="1 2">DSM 102817</strain>
    </source>
</reference>
<dbReference type="EMBL" id="NOWF01000002">
    <property type="protein sequence ID" value="OYD09044.1"/>
    <property type="molecule type" value="Genomic_DNA"/>
</dbReference>
<dbReference type="AlphaFoldDB" id="A0A235B9S7"/>